<name>A0A654FR34_ARATH</name>
<protein>
    <recommendedName>
        <fullName evidence="5">Reverse transcriptase Ty1/copia-type domain-containing protein</fullName>
    </recommendedName>
</protein>
<proteinExistence type="predicted"/>
<dbReference type="Proteomes" id="UP000426265">
    <property type="component" value="Unassembled WGS sequence"/>
</dbReference>
<dbReference type="ExpressionAtlas" id="A0A654FR34">
    <property type="expression patterns" value="baseline and differential"/>
</dbReference>
<dbReference type="OrthoDB" id="1708853at2759"/>
<dbReference type="EMBL" id="CACSHJ010000095">
    <property type="protein sequence ID" value="CAA0395901.1"/>
    <property type="molecule type" value="Genomic_DNA"/>
</dbReference>
<evidence type="ECO:0008006" key="5">
    <source>
        <dbReference type="Google" id="ProtNLM"/>
    </source>
</evidence>
<sequence>MKLPEAFAMENVSEAKLVVGMTIRRSKKGLMLSQEKYVKNVLTRLNMDNAKRFSSDTPFAGQFNYPKINHYRQRDVKYVTLDIIHAMEVTSIFLSKLGKELLETVLKRHLKFKIIYIKNSHTR</sequence>
<evidence type="ECO:0000313" key="4">
    <source>
        <dbReference type="Proteomes" id="UP000434276"/>
    </source>
</evidence>
<accession>A0A654FR34</accession>
<evidence type="ECO:0000313" key="3">
    <source>
        <dbReference type="Proteomes" id="UP000426265"/>
    </source>
</evidence>
<evidence type="ECO:0000313" key="1">
    <source>
        <dbReference type="EMBL" id="CAA0395901.1"/>
    </source>
</evidence>
<gene>
    <name evidence="2" type="ORF">AN1_LOCUS18746</name>
    <name evidence="1" type="ORF">C24_LOCUS18639</name>
</gene>
<organism evidence="2 3">
    <name type="scientific">Arabidopsis thaliana</name>
    <name type="common">Mouse-ear cress</name>
    <dbReference type="NCBI Taxonomy" id="3702"/>
    <lineage>
        <taxon>Eukaryota</taxon>
        <taxon>Viridiplantae</taxon>
        <taxon>Streptophyta</taxon>
        <taxon>Embryophyta</taxon>
        <taxon>Tracheophyta</taxon>
        <taxon>Spermatophyta</taxon>
        <taxon>Magnoliopsida</taxon>
        <taxon>eudicotyledons</taxon>
        <taxon>Gunneridae</taxon>
        <taxon>Pentapetalae</taxon>
        <taxon>rosids</taxon>
        <taxon>malvids</taxon>
        <taxon>Brassicales</taxon>
        <taxon>Brassicaceae</taxon>
        <taxon>Camelineae</taxon>
        <taxon>Arabidopsis</taxon>
    </lineage>
</organism>
<dbReference type="AlphaFoldDB" id="A0A654FR34"/>
<evidence type="ECO:0000313" key="2">
    <source>
        <dbReference type="EMBL" id="VYS63327.1"/>
    </source>
</evidence>
<dbReference type="EMBL" id="CACRSJ010000109">
    <property type="protein sequence ID" value="VYS63327.1"/>
    <property type="molecule type" value="Genomic_DNA"/>
</dbReference>
<dbReference type="Proteomes" id="UP000434276">
    <property type="component" value="Unassembled WGS sequence"/>
</dbReference>
<accession>A0A5S9XU69</accession>
<reference evidence="2 3" key="1">
    <citation type="submission" date="2019-11" db="EMBL/GenBank/DDBJ databases">
        <authorList>
            <person name="Jiao W.-B."/>
            <person name="Schneeberger K."/>
        </authorList>
    </citation>
    <scope>NUCLEOTIDE SEQUENCE [LARGE SCALE GENOMIC DNA]</scope>
    <source>
        <strain evidence="3">cv. An-1</strain>
        <strain evidence="4">cv. C24</strain>
    </source>
</reference>